<organism evidence="1 2">
    <name type="scientific">Robertmurraya siralis</name>
    <dbReference type="NCBI Taxonomy" id="77777"/>
    <lineage>
        <taxon>Bacteria</taxon>
        <taxon>Bacillati</taxon>
        <taxon>Bacillota</taxon>
        <taxon>Bacilli</taxon>
        <taxon>Bacillales</taxon>
        <taxon>Bacillaceae</taxon>
        <taxon>Robertmurraya</taxon>
    </lineage>
</organism>
<comment type="caution">
    <text evidence="1">The sequence shown here is derived from an EMBL/GenBank/DDBJ whole genome shotgun (WGS) entry which is preliminary data.</text>
</comment>
<keyword evidence="2" id="KW-1185">Reference proteome</keyword>
<proteinExistence type="predicted"/>
<dbReference type="Proteomes" id="UP000682111">
    <property type="component" value="Unassembled WGS sequence"/>
</dbReference>
<accession>A0A920BVU8</accession>
<dbReference type="AlphaFoldDB" id="A0A920BVU8"/>
<name>A0A920BVU8_9BACI</name>
<sequence length="45" mass="5457">MLFQNGKLLVRKLELKDNYLLAKWLSDPLVLEYYEGRDNPFDLER</sequence>
<reference evidence="1" key="1">
    <citation type="submission" date="2021-03" db="EMBL/GenBank/DDBJ databases">
        <title>Antimicrobial resistance genes in bacteria isolated from Japanese honey, and their potential for conferring macrolide and lincosamide resistance in the American foulbrood pathogen Paenibacillus larvae.</title>
        <authorList>
            <person name="Okamoto M."/>
            <person name="Kumagai M."/>
            <person name="Kanamori H."/>
            <person name="Takamatsu D."/>
        </authorList>
    </citation>
    <scope>NUCLEOTIDE SEQUENCE</scope>
    <source>
        <strain evidence="1">J27TS8</strain>
    </source>
</reference>
<protein>
    <submittedName>
        <fullName evidence="1">Uncharacterized protein</fullName>
    </submittedName>
</protein>
<evidence type="ECO:0000313" key="1">
    <source>
        <dbReference type="EMBL" id="GIN63772.1"/>
    </source>
</evidence>
<dbReference type="EMBL" id="BORC01000008">
    <property type="protein sequence ID" value="GIN63772.1"/>
    <property type="molecule type" value="Genomic_DNA"/>
</dbReference>
<gene>
    <name evidence="1" type="ORF">J27TS8_37650</name>
</gene>
<evidence type="ECO:0000313" key="2">
    <source>
        <dbReference type="Proteomes" id="UP000682111"/>
    </source>
</evidence>